<accession>A0A7X1DZ25</accession>
<dbReference type="EMBL" id="JAAXCY010000005">
    <property type="protein sequence ID" value="MBC2407483.1"/>
    <property type="molecule type" value="Genomic_DNA"/>
</dbReference>
<name>A0A7X1DZ25_9PSED</name>
<evidence type="ECO:0000313" key="4">
    <source>
        <dbReference type="Proteomes" id="UP000534677"/>
    </source>
</evidence>
<comment type="caution">
    <text evidence="2">The sequence shown here is derived from an EMBL/GenBank/DDBJ whole genome shotgun (WGS) entry which is preliminary data.</text>
</comment>
<sequence>MDSDPGIHTFPQLLAELKTRREDEEHGAVSVTNDGEWCISVSLSGTVTFENLEAGEPRHMKQVSEDKVLALWRLLAEGDVATIEQETWLPGYG</sequence>
<dbReference type="RefSeq" id="WP_185707117.1">
    <property type="nucleotide sequence ID" value="NZ_JAAXCY010000005.1"/>
</dbReference>
<reference evidence="3 4" key="1">
    <citation type="submission" date="2020-04" db="EMBL/GenBank/DDBJ databases">
        <title>Pseudomonas crami sp. nov., a novel proteolytic bacterial species isolated from cream.</title>
        <authorList>
            <person name="Hofmann K."/>
            <person name="Woller A."/>
            <person name="Huptas C."/>
            <person name="Wenning M."/>
            <person name="Scherer S."/>
            <person name="Doll E.V."/>
        </authorList>
    </citation>
    <scope>NUCLEOTIDE SEQUENCE [LARGE SCALE GENOMIC DNA]</scope>
    <source>
        <strain evidence="1 4">WS 5096</strain>
        <strain evidence="2 3">WS 5106</strain>
    </source>
</reference>
<dbReference type="AlphaFoldDB" id="A0A7X1DZ25"/>
<gene>
    <name evidence="1" type="ORF">HF209_11115</name>
    <name evidence="2" type="ORF">HF257_15855</name>
</gene>
<proteinExistence type="predicted"/>
<dbReference type="Proteomes" id="UP000534677">
    <property type="component" value="Unassembled WGS sequence"/>
</dbReference>
<protein>
    <submittedName>
        <fullName evidence="2">Uncharacterized protein</fullName>
    </submittedName>
</protein>
<evidence type="ECO:0000313" key="1">
    <source>
        <dbReference type="EMBL" id="MBC2381494.1"/>
    </source>
</evidence>
<dbReference type="EMBL" id="JAAXCZ010000004">
    <property type="protein sequence ID" value="MBC2381494.1"/>
    <property type="molecule type" value="Genomic_DNA"/>
</dbReference>
<dbReference type="Proteomes" id="UP000520513">
    <property type="component" value="Unassembled WGS sequence"/>
</dbReference>
<keyword evidence="4" id="KW-1185">Reference proteome</keyword>
<evidence type="ECO:0000313" key="3">
    <source>
        <dbReference type="Proteomes" id="UP000520513"/>
    </source>
</evidence>
<organism evidence="2 3">
    <name type="scientific">Pseudomonas cremoris</name>
    <dbReference type="NCBI Taxonomy" id="2724178"/>
    <lineage>
        <taxon>Bacteria</taxon>
        <taxon>Pseudomonadati</taxon>
        <taxon>Pseudomonadota</taxon>
        <taxon>Gammaproteobacteria</taxon>
        <taxon>Pseudomonadales</taxon>
        <taxon>Pseudomonadaceae</taxon>
        <taxon>Pseudomonas</taxon>
    </lineage>
</organism>
<evidence type="ECO:0000313" key="2">
    <source>
        <dbReference type="EMBL" id="MBC2407483.1"/>
    </source>
</evidence>